<keyword evidence="1" id="KW-0539">Nucleus</keyword>
<evidence type="ECO:0008006" key="4">
    <source>
        <dbReference type="Google" id="ProtNLM"/>
    </source>
</evidence>
<name>A0A9P4X4M3_9HYPO</name>
<dbReference type="Pfam" id="PF11951">
    <property type="entry name" value="Fungal_trans_2"/>
    <property type="match status" value="1"/>
</dbReference>
<evidence type="ECO:0000256" key="1">
    <source>
        <dbReference type="ARBA" id="ARBA00023242"/>
    </source>
</evidence>
<dbReference type="Proteomes" id="UP000801864">
    <property type="component" value="Unassembled WGS sequence"/>
</dbReference>
<sequence length="412" mass="46555">MPSMQMFDSDPLYQYNQIYAYFSSQDNIRYDLPAMIGGRLDPFDSFAPNLNPMSDSLILYYHQVFSMNSPILNFPRDCFLRSTPDLAWFHSILYIVSADYDVKLGVSDSSLSLYHGGASFKFINTELQEEVIRDSTISAVALVASREGICGNFEMSKVHMEGLERIVKKRGGIQNIKGIHAQIATWCDFCYSNIWNLQPRFSRLYDVPPENSAREPAKSSALGSIAGISSEMACILRSLHHVSSSSATDCTSDLEKTSIQIYNIEYDLLMLNEATHSQKIERLSNEAAALKVAAHLYLYLLLRKLPSGSPVFSELTTRLRNALDKCDEVSEDSQYDRLIWRLWILIVGYAAAAEREDKWKFVEGSRAICKALHITRGAQLNSSLRATVWLEPTCERWAKSLWADCLCARRGA</sequence>
<protein>
    <recommendedName>
        <fullName evidence="4">Transcription factor domain-containing protein</fullName>
    </recommendedName>
</protein>
<keyword evidence="3" id="KW-1185">Reference proteome</keyword>
<dbReference type="AlphaFoldDB" id="A0A9P4X4M3"/>
<evidence type="ECO:0000313" key="3">
    <source>
        <dbReference type="Proteomes" id="UP000801864"/>
    </source>
</evidence>
<reference evidence="2 3" key="1">
    <citation type="submission" date="2018-06" db="EMBL/GenBank/DDBJ databases">
        <title>Genome analysis of cellulolytic fungus Trichoderma lentiforme CFAM-422.</title>
        <authorList>
            <person name="Steindorff A.S."/>
            <person name="Formighieri E.F."/>
            <person name="Midorikawa G.E.O."/>
            <person name="Tamietti M.S."/>
            <person name="Ramos E.Z."/>
            <person name="Silva A.S."/>
            <person name="Bon E.P.S."/>
            <person name="Mendes T.D."/>
            <person name="Damaso M.C.T."/>
            <person name="Favaro L.C.L."/>
        </authorList>
    </citation>
    <scope>NUCLEOTIDE SEQUENCE [LARGE SCALE GENOMIC DNA]</scope>
    <source>
        <strain evidence="2 3">CFAM-422</strain>
    </source>
</reference>
<dbReference type="PANTHER" id="PTHR37540:SF5">
    <property type="entry name" value="TRANSCRIPTION FACTOR DOMAIN-CONTAINING PROTEIN"/>
    <property type="match status" value="1"/>
</dbReference>
<dbReference type="PANTHER" id="PTHR37540">
    <property type="entry name" value="TRANSCRIPTION FACTOR (ACR-2), PUTATIVE-RELATED-RELATED"/>
    <property type="match status" value="1"/>
</dbReference>
<comment type="caution">
    <text evidence="2">The sequence shown here is derived from an EMBL/GenBank/DDBJ whole genome shotgun (WGS) entry which is preliminary data.</text>
</comment>
<organism evidence="2 3">
    <name type="scientific">Trichoderma lentiforme</name>
    <dbReference type="NCBI Taxonomy" id="1567552"/>
    <lineage>
        <taxon>Eukaryota</taxon>
        <taxon>Fungi</taxon>
        <taxon>Dikarya</taxon>
        <taxon>Ascomycota</taxon>
        <taxon>Pezizomycotina</taxon>
        <taxon>Sordariomycetes</taxon>
        <taxon>Hypocreomycetidae</taxon>
        <taxon>Hypocreales</taxon>
        <taxon>Hypocreaceae</taxon>
        <taxon>Trichoderma</taxon>
    </lineage>
</organism>
<accession>A0A9P4X4M3</accession>
<gene>
    <name evidence="2" type="ORF">CFAM422_012399</name>
</gene>
<dbReference type="EMBL" id="QLNT01000029">
    <property type="protein sequence ID" value="KAF3057590.1"/>
    <property type="molecule type" value="Genomic_DNA"/>
</dbReference>
<dbReference type="InterPro" id="IPR021858">
    <property type="entry name" value="Fun_TF"/>
</dbReference>
<proteinExistence type="predicted"/>
<evidence type="ECO:0000313" key="2">
    <source>
        <dbReference type="EMBL" id="KAF3057590.1"/>
    </source>
</evidence>